<sequence>MAANTPKPAYPQAECLINAGLQAQVLLPTEADYIAREESYWSNSAKLKPACIVRPRSSQEVAVAVKALVAAGQKFAVRSGGHTQWAGSNNIQDGVTIDMSLLDSTIFDSASETVSIGPGARWRHVYDELHKHGRAVAGGRDGNVGVAGLLLGGGLTFFSARMGFACDNVIEYEIVLADGSITYADKERNGDLFVALKGGSNNFGIVTSFKMNAIKSDKIWGGVAILPKQVTPQAVDAFVAFTDNVTNDNDSNLICFFTHSPRLKDIVITPFYANIVGIEKPPAYDKWLSLPEIDNKAKMTSISEMASEYHISAGY</sequence>
<dbReference type="KEGG" id="tmn:UCRPA7_5556"/>
<dbReference type="RefSeq" id="XP_007916293.1">
    <property type="nucleotide sequence ID" value="XM_007918102.1"/>
</dbReference>
<dbReference type="Proteomes" id="UP000014074">
    <property type="component" value="Unassembled WGS sequence"/>
</dbReference>
<name>R8BHZ3_PHAM7</name>
<dbReference type="eggNOG" id="KOG1231">
    <property type="taxonomic scope" value="Eukaryota"/>
</dbReference>
<evidence type="ECO:0000313" key="6">
    <source>
        <dbReference type="EMBL" id="EON98948.1"/>
    </source>
</evidence>
<keyword evidence="4" id="KW-0560">Oxidoreductase</keyword>
<proteinExistence type="inferred from homology"/>
<evidence type="ECO:0000256" key="2">
    <source>
        <dbReference type="ARBA" id="ARBA00022630"/>
    </source>
</evidence>
<evidence type="ECO:0000256" key="3">
    <source>
        <dbReference type="ARBA" id="ARBA00022827"/>
    </source>
</evidence>
<dbReference type="PANTHER" id="PTHR42973">
    <property type="entry name" value="BINDING OXIDOREDUCTASE, PUTATIVE (AFU_ORTHOLOGUE AFUA_1G17690)-RELATED"/>
    <property type="match status" value="1"/>
</dbReference>
<dbReference type="GeneID" id="19326123"/>
<evidence type="ECO:0000256" key="1">
    <source>
        <dbReference type="ARBA" id="ARBA00005466"/>
    </source>
</evidence>
<feature type="domain" description="FAD-binding PCMH-type" evidence="5">
    <location>
        <begin position="45"/>
        <end position="216"/>
    </location>
</feature>
<evidence type="ECO:0000259" key="5">
    <source>
        <dbReference type="PROSITE" id="PS51387"/>
    </source>
</evidence>
<gene>
    <name evidence="6" type="ORF">UCRPA7_5556</name>
</gene>
<dbReference type="HOGENOM" id="CLU_018354_1_1_1"/>
<dbReference type="Gene3D" id="3.30.465.10">
    <property type="match status" value="1"/>
</dbReference>
<dbReference type="AlphaFoldDB" id="R8BHZ3"/>
<organism evidence="6 7">
    <name type="scientific">Phaeoacremonium minimum (strain UCR-PA7)</name>
    <name type="common">Esca disease fungus</name>
    <name type="synonym">Togninia minima</name>
    <dbReference type="NCBI Taxonomy" id="1286976"/>
    <lineage>
        <taxon>Eukaryota</taxon>
        <taxon>Fungi</taxon>
        <taxon>Dikarya</taxon>
        <taxon>Ascomycota</taxon>
        <taxon>Pezizomycotina</taxon>
        <taxon>Sordariomycetes</taxon>
        <taxon>Sordariomycetidae</taxon>
        <taxon>Togniniales</taxon>
        <taxon>Togniniaceae</taxon>
        <taxon>Phaeoacremonium</taxon>
    </lineage>
</organism>
<dbReference type="PROSITE" id="PS51387">
    <property type="entry name" value="FAD_PCMH"/>
    <property type="match status" value="1"/>
</dbReference>
<comment type="similarity">
    <text evidence="1">Belongs to the oxygen-dependent FAD-linked oxidoreductase family.</text>
</comment>
<dbReference type="PANTHER" id="PTHR42973:SF53">
    <property type="entry name" value="FAD-BINDING PCMH-TYPE DOMAIN-CONTAINING PROTEIN-RELATED"/>
    <property type="match status" value="1"/>
</dbReference>
<keyword evidence="2" id="KW-0285">Flavoprotein</keyword>
<dbReference type="EMBL" id="KB933183">
    <property type="protein sequence ID" value="EON98948.1"/>
    <property type="molecule type" value="Genomic_DNA"/>
</dbReference>
<dbReference type="InterPro" id="IPR016166">
    <property type="entry name" value="FAD-bd_PCMH"/>
</dbReference>
<dbReference type="InterPro" id="IPR016169">
    <property type="entry name" value="FAD-bd_PCMH_sub2"/>
</dbReference>
<dbReference type="InterPro" id="IPR036318">
    <property type="entry name" value="FAD-bd_PCMH-like_sf"/>
</dbReference>
<protein>
    <submittedName>
        <fullName evidence="6">Putative fad binding domain containing protein</fullName>
    </submittedName>
</protein>
<evidence type="ECO:0000313" key="7">
    <source>
        <dbReference type="Proteomes" id="UP000014074"/>
    </source>
</evidence>
<dbReference type="GO" id="GO:0071949">
    <property type="term" value="F:FAD binding"/>
    <property type="evidence" value="ECO:0007669"/>
    <property type="project" value="InterPro"/>
</dbReference>
<accession>R8BHZ3</accession>
<dbReference type="GO" id="GO:0016491">
    <property type="term" value="F:oxidoreductase activity"/>
    <property type="evidence" value="ECO:0007669"/>
    <property type="project" value="UniProtKB-KW"/>
</dbReference>
<keyword evidence="7" id="KW-1185">Reference proteome</keyword>
<dbReference type="OrthoDB" id="2151789at2759"/>
<dbReference type="InterPro" id="IPR006094">
    <property type="entry name" value="Oxid_FAD_bind_N"/>
</dbReference>
<dbReference type="Pfam" id="PF01565">
    <property type="entry name" value="FAD_binding_4"/>
    <property type="match status" value="1"/>
</dbReference>
<dbReference type="InterPro" id="IPR050416">
    <property type="entry name" value="FAD-linked_Oxidoreductase"/>
</dbReference>
<dbReference type="SUPFAM" id="SSF56176">
    <property type="entry name" value="FAD-binding/transporter-associated domain-like"/>
    <property type="match status" value="1"/>
</dbReference>
<evidence type="ECO:0000256" key="4">
    <source>
        <dbReference type="ARBA" id="ARBA00023002"/>
    </source>
</evidence>
<keyword evidence="3" id="KW-0274">FAD</keyword>
<reference evidence="7" key="1">
    <citation type="journal article" date="2013" name="Genome Announc.">
        <title>Draft genome sequence of the ascomycete Phaeoacremonium aleophilum strain UCR-PA7, a causal agent of the esca disease complex in grapevines.</title>
        <authorList>
            <person name="Blanco-Ulate B."/>
            <person name="Rolshausen P."/>
            <person name="Cantu D."/>
        </authorList>
    </citation>
    <scope>NUCLEOTIDE SEQUENCE [LARGE SCALE GENOMIC DNA]</scope>
    <source>
        <strain evidence="7">UCR-PA7</strain>
    </source>
</reference>